<feature type="compositionally biased region" description="Basic and acidic residues" evidence="5">
    <location>
        <begin position="1"/>
        <end position="11"/>
    </location>
</feature>
<keyword evidence="1" id="KW-0479">Metal-binding</keyword>
<feature type="domain" description="CCHC-type" evidence="6">
    <location>
        <begin position="810"/>
        <end position="823"/>
    </location>
</feature>
<dbReference type="InterPro" id="IPR007527">
    <property type="entry name" value="Znf_SWIM"/>
</dbReference>
<keyword evidence="2 4" id="KW-0863">Zinc-finger</keyword>
<dbReference type="PANTHER" id="PTHR31973">
    <property type="entry name" value="POLYPROTEIN, PUTATIVE-RELATED"/>
    <property type="match status" value="1"/>
</dbReference>
<accession>A0AAP0BLH8</accession>
<evidence type="ECO:0008006" key="10">
    <source>
        <dbReference type="Google" id="ProtNLM"/>
    </source>
</evidence>
<dbReference type="SMART" id="SM00575">
    <property type="entry name" value="ZnF_PMZ"/>
    <property type="match status" value="1"/>
</dbReference>
<organism evidence="8 9">
    <name type="scientific">Platanthera zijinensis</name>
    <dbReference type="NCBI Taxonomy" id="2320716"/>
    <lineage>
        <taxon>Eukaryota</taxon>
        <taxon>Viridiplantae</taxon>
        <taxon>Streptophyta</taxon>
        <taxon>Embryophyta</taxon>
        <taxon>Tracheophyta</taxon>
        <taxon>Spermatophyta</taxon>
        <taxon>Magnoliopsida</taxon>
        <taxon>Liliopsida</taxon>
        <taxon>Asparagales</taxon>
        <taxon>Orchidaceae</taxon>
        <taxon>Orchidoideae</taxon>
        <taxon>Orchideae</taxon>
        <taxon>Orchidinae</taxon>
        <taxon>Platanthera</taxon>
    </lineage>
</organism>
<evidence type="ECO:0000256" key="3">
    <source>
        <dbReference type="ARBA" id="ARBA00022833"/>
    </source>
</evidence>
<feature type="compositionally biased region" description="Low complexity" evidence="5">
    <location>
        <begin position="925"/>
        <end position="938"/>
    </location>
</feature>
<feature type="region of interest" description="Disordered" evidence="5">
    <location>
        <begin position="925"/>
        <end position="974"/>
    </location>
</feature>
<keyword evidence="9" id="KW-1185">Reference proteome</keyword>
<dbReference type="GO" id="GO:0003676">
    <property type="term" value="F:nucleic acid binding"/>
    <property type="evidence" value="ECO:0007669"/>
    <property type="project" value="InterPro"/>
</dbReference>
<protein>
    <recommendedName>
        <fullName evidence="10">SWIM-type domain-containing protein</fullName>
    </recommendedName>
</protein>
<evidence type="ECO:0000256" key="2">
    <source>
        <dbReference type="ARBA" id="ARBA00022771"/>
    </source>
</evidence>
<evidence type="ECO:0000256" key="5">
    <source>
        <dbReference type="SAM" id="MobiDB-lite"/>
    </source>
</evidence>
<proteinExistence type="predicted"/>
<evidence type="ECO:0000313" key="8">
    <source>
        <dbReference type="EMBL" id="KAK8943071.1"/>
    </source>
</evidence>
<dbReference type="Pfam" id="PF10551">
    <property type="entry name" value="MULE"/>
    <property type="match status" value="1"/>
</dbReference>
<dbReference type="InterPro" id="IPR006564">
    <property type="entry name" value="Znf_PMZ"/>
</dbReference>
<feature type="region of interest" description="Disordered" evidence="5">
    <location>
        <begin position="1"/>
        <end position="27"/>
    </location>
</feature>
<sequence>MSPRRVYERRTTAAPNPPTTEGPDHRISLRQQPNPLRRVFWSTLPGAILPVALSKSVRPDVISFFDFCDCNCLVLKDLHDMALLVGHMGWVRFYCCSAGLLDSNNLILVVNDDDVANLIRYINVERVVDIYVETIEAVFDCDMPERTSYDEHDLGGPIVELMQDSESISNEEDTDENDSTFSDDFEDVDFDIDDLDYDEYVDEAVEWVGLNDTANQIIDHPKDKVFPSSKANKGKTLCYQIYQDNANDCNFEFEVGMCFNTVDDFREAVRTYSNMQGKPIKFTKNCSDKVQVTCECGWVMYASFISKNDRTFQVKTIKGEHSCYRAPSSKHCTFDFLAKKYQDHLRSNPEWPVTSMQEMMQMENRTSLSIWKMYRAKKYANKLIHGSELEQYATVWSYCEEIRRTNPNTTVKVQCKEVSTTQTCIFKRLYICWGALKLGFLAGCRPVLGLDGTHLKTSNGGVLLCAVGIDGNNGMYPVAYAMVLKENRKSWEWFIGLLIQDLNIQNNYVWTIISDKQKGLIRAVEELLPNAEHRFCVRHMYNNFKQIHKGLQLKSLLWKAASASRLVDFNSEMEKMKTFNIEAYNWVRARHPRNWARSHFSTWPKCDMLLNNLCESFNNVILKARGKPIVTMFEIIRVILMKRLHTQRDKLVRSGGEICPNIQRILENNKRGVQDYILEWNGLDKFEVKGWRGDKWTVELGSKSCSCNKWDLSGIPCVHAIACIFFKREKVEDYVDFWYRKNTFLKAYEHMLNPIKGQKEWPTTCLNLLVPWNVKGKKVGRPSLHARKREQDELEQKKYGLKRHGTKYTCSNCGVAGHTKKSCGHPIPTTSTTRSKLSVKKNIASQDTYTEPPNSSLPSFTTAVLSDFLSGNGVPLTYSPISPLCGYEENRCSPIRNPARNPLSRNKRSAARHFPLSRIRVFRPLLTPSPTSPDPASDAFRRTRRRPIPLRNADSTPPPSSEGASKHSFSFLGRGRADFNPNRRRLSLFWFR</sequence>
<dbReference type="InterPro" id="IPR018289">
    <property type="entry name" value="MULE_transposase_dom"/>
</dbReference>
<keyword evidence="3" id="KW-0862">Zinc</keyword>
<dbReference type="EMBL" id="JBBWWQ010000007">
    <property type="protein sequence ID" value="KAK8943071.1"/>
    <property type="molecule type" value="Genomic_DNA"/>
</dbReference>
<evidence type="ECO:0000259" key="6">
    <source>
        <dbReference type="PROSITE" id="PS50158"/>
    </source>
</evidence>
<dbReference type="PROSITE" id="PS50158">
    <property type="entry name" value="ZF_CCHC"/>
    <property type="match status" value="1"/>
</dbReference>
<dbReference type="PROSITE" id="PS50966">
    <property type="entry name" value="ZF_SWIM"/>
    <property type="match status" value="1"/>
</dbReference>
<evidence type="ECO:0000256" key="4">
    <source>
        <dbReference type="PROSITE-ProRule" id="PRU00047"/>
    </source>
</evidence>
<dbReference type="Proteomes" id="UP001418222">
    <property type="component" value="Unassembled WGS sequence"/>
</dbReference>
<evidence type="ECO:0000259" key="7">
    <source>
        <dbReference type="PROSITE" id="PS50966"/>
    </source>
</evidence>
<dbReference type="GO" id="GO:0008270">
    <property type="term" value="F:zinc ion binding"/>
    <property type="evidence" value="ECO:0007669"/>
    <property type="project" value="UniProtKB-KW"/>
</dbReference>
<gene>
    <name evidence="8" type="ORF">KSP39_PZI008987</name>
</gene>
<name>A0AAP0BLH8_9ASPA</name>
<dbReference type="PANTHER" id="PTHR31973:SF187">
    <property type="entry name" value="MUTATOR TRANSPOSASE MUDRA PROTEIN"/>
    <property type="match status" value="1"/>
</dbReference>
<reference evidence="8 9" key="1">
    <citation type="journal article" date="2022" name="Nat. Plants">
        <title>Genomes of leafy and leafless Platanthera orchids illuminate the evolution of mycoheterotrophy.</title>
        <authorList>
            <person name="Li M.H."/>
            <person name="Liu K.W."/>
            <person name="Li Z."/>
            <person name="Lu H.C."/>
            <person name="Ye Q.L."/>
            <person name="Zhang D."/>
            <person name="Wang J.Y."/>
            <person name="Li Y.F."/>
            <person name="Zhong Z.M."/>
            <person name="Liu X."/>
            <person name="Yu X."/>
            <person name="Liu D.K."/>
            <person name="Tu X.D."/>
            <person name="Liu B."/>
            <person name="Hao Y."/>
            <person name="Liao X.Y."/>
            <person name="Jiang Y.T."/>
            <person name="Sun W.H."/>
            <person name="Chen J."/>
            <person name="Chen Y.Q."/>
            <person name="Ai Y."/>
            <person name="Zhai J.W."/>
            <person name="Wu S.S."/>
            <person name="Zhou Z."/>
            <person name="Hsiao Y.Y."/>
            <person name="Wu W.L."/>
            <person name="Chen Y.Y."/>
            <person name="Lin Y.F."/>
            <person name="Hsu J.L."/>
            <person name="Li C.Y."/>
            <person name="Wang Z.W."/>
            <person name="Zhao X."/>
            <person name="Zhong W.Y."/>
            <person name="Ma X.K."/>
            <person name="Ma L."/>
            <person name="Huang J."/>
            <person name="Chen G.Z."/>
            <person name="Huang M.Z."/>
            <person name="Huang L."/>
            <person name="Peng D.H."/>
            <person name="Luo Y.B."/>
            <person name="Zou S.Q."/>
            <person name="Chen S.P."/>
            <person name="Lan S."/>
            <person name="Tsai W.C."/>
            <person name="Van de Peer Y."/>
            <person name="Liu Z.J."/>
        </authorList>
    </citation>
    <scope>NUCLEOTIDE SEQUENCE [LARGE SCALE GENOMIC DNA]</scope>
    <source>
        <strain evidence="8">Lor287</strain>
    </source>
</reference>
<dbReference type="AlphaFoldDB" id="A0AAP0BLH8"/>
<evidence type="ECO:0000256" key="1">
    <source>
        <dbReference type="ARBA" id="ARBA00022723"/>
    </source>
</evidence>
<feature type="domain" description="SWIM-type" evidence="7">
    <location>
        <begin position="696"/>
        <end position="728"/>
    </location>
</feature>
<comment type="caution">
    <text evidence="8">The sequence shown here is derived from an EMBL/GenBank/DDBJ whole genome shotgun (WGS) entry which is preliminary data.</text>
</comment>
<dbReference type="Pfam" id="PF04434">
    <property type="entry name" value="SWIM"/>
    <property type="match status" value="1"/>
</dbReference>
<dbReference type="InterPro" id="IPR001878">
    <property type="entry name" value="Znf_CCHC"/>
</dbReference>
<evidence type="ECO:0000313" key="9">
    <source>
        <dbReference type="Proteomes" id="UP001418222"/>
    </source>
</evidence>